<feature type="transmembrane region" description="Helical" evidence="7">
    <location>
        <begin position="97"/>
        <end position="118"/>
    </location>
</feature>
<comment type="subcellular location">
    <subcellularLocation>
        <location evidence="1">Cell membrane</location>
        <topology evidence="1">Multi-pass membrane protein</topology>
    </subcellularLocation>
</comment>
<dbReference type="PANTHER" id="PTHR43394">
    <property type="entry name" value="ATP-DEPENDENT PERMEASE MDL1, MITOCHONDRIAL"/>
    <property type="match status" value="1"/>
</dbReference>
<dbReference type="CDD" id="cd03228">
    <property type="entry name" value="ABCC_MRP_Like"/>
    <property type="match status" value="1"/>
</dbReference>
<dbReference type="EMBL" id="SLWS01000002">
    <property type="protein sequence ID" value="TCO62189.1"/>
    <property type="molecule type" value="Genomic_DNA"/>
</dbReference>
<dbReference type="GO" id="GO:0005886">
    <property type="term" value="C:plasma membrane"/>
    <property type="evidence" value="ECO:0007669"/>
    <property type="project" value="UniProtKB-SubCell"/>
</dbReference>
<keyword evidence="11" id="KW-1185">Reference proteome</keyword>
<proteinExistence type="predicted"/>
<accession>A0A4R2JY72</accession>
<dbReference type="PROSITE" id="PS50893">
    <property type="entry name" value="ABC_TRANSPORTER_2"/>
    <property type="match status" value="1"/>
</dbReference>
<dbReference type="PANTHER" id="PTHR43394:SF1">
    <property type="entry name" value="ATP-BINDING CASSETTE SUB-FAMILY B MEMBER 10, MITOCHONDRIAL"/>
    <property type="match status" value="1"/>
</dbReference>
<comment type="caution">
    <text evidence="10">The sequence shown here is derived from an EMBL/GenBank/DDBJ whole genome shotgun (WGS) entry which is preliminary data.</text>
</comment>
<dbReference type="InterPro" id="IPR039421">
    <property type="entry name" value="Type_1_exporter"/>
</dbReference>
<dbReference type="Proteomes" id="UP000295680">
    <property type="component" value="Unassembled WGS sequence"/>
</dbReference>
<dbReference type="InterPro" id="IPR003439">
    <property type="entry name" value="ABC_transporter-like_ATP-bd"/>
</dbReference>
<dbReference type="PROSITE" id="PS50929">
    <property type="entry name" value="ABC_TM1F"/>
    <property type="match status" value="1"/>
</dbReference>
<evidence type="ECO:0000256" key="6">
    <source>
        <dbReference type="ARBA" id="ARBA00023136"/>
    </source>
</evidence>
<feature type="domain" description="ABC transmembrane type-1" evidence="9">
    <location>
        <begin position="62"/>
        <end position="348"/>
    </location>
</feature>
<evidence type="ECO:0000259" key="8">
    <source>
        <dbReference type="PROSITE" id="PS50893"/>
    </source>
</evidence>
<feature type="transmembrane region" description="Helical" evidence="7">
    <location>
        <begin position="66"/>
        <end position="85"/>
    </location>
</feature>
<keyword evidence="5 7" id="KW-1133">Transmembrane helix</keyword>
<dbReference type="RefSeq" id="WP_132113775.1">
    <property type="nucleotide sequence ID" value="NZ_SLWS01000002.1"/>
</dbReference>
<dbReference type="OrthoDB" id="9806127at2"/>
<dbReference type="InterPro" id="IPR003593">
    <property type="entry name" value="AAA+_ATPase"/>
</dbReference>
<feature type="transmembrane region" description="Helical" evidence="7">
    <location>
        <begin position="203"/>
        <end position="222"/>
    </location>
</feature>
<dbReference type="GO" id="GO:0015421">
    <property type="term" value="F:ABC-type oligopeptide transporter activity"/>
    <property type="evidence" value="ECO:0007669"/>
    <property type="project" value="TreeGrafter"/>
</dbReference>
<keyword evidence="3" id="KW-0547">Nucleotide-binding</keyword>
<evidence type="ECO:0000256" key="1">
    <source>
        <dbReference type="ARBA" id="ARBA00004651"/>
    </source>
</evidence>
<dbReference type="SMART" id="SM00382">
    <property type="entry name" value="AAA"/>
    <property type="match status" value="1"/>
</dbReference>
<feature type="transmembrane region" description="Helical" evidence="7">
    <location>
        <begin position="307"/>
        <end position="329"/>
    </location>
</feature>
<evidence type="ECO:0000313" key="11">
    <source>
        <dbReference type="Proteomes" id="UP000295680"/>
    </source>
</evidence>
<dbReference type="GO" id="GO:0005524">
    <property type="term" value="F:ATP binding"/>
    <property type="evidence" value="ECO:0007669"/>
    <property type="project" value="UniProtKB-KW"/>
</dbReference>
<keyword evidence="4 10" id="KW-0067">ATP-binding</keyword>
<evidence type="ECO:0000313" key="10">
    <source>
        <dbReference type="EMBL" id="TCO62189.1"/>
    </source>
</evidence>
<protein>
    <submittedName>
        <fullName evidence="10">ATP-binding cassette subfamily B protein</fullName>
    </submittedName>
</protein>
<dbReference type="AlphaFoldDB" id="A0A4R2JY72"/>
<evidence type="ECO:0000256" key="2">
    <source>
        <dbReference type="ARBA" id="ARBA00022692"/>
    </source>
</evidence>
<dbReference type="Pfam" id="PF00005">
    <property type="entry name" value="ABC_tran"/>
    <property type="match status" value="1"/>
</dbReference>
<evidence type="ECO:0000256" key="3">
    <source>
        <dbReference type="ARBA" id="ARBA00022741"/>
    </source>
</evidence>
<evidence type="ECO:0000259" key="9">
    <source>
        <dbReference type="PROSITE" id="PS50929"/>
    </source>
</evidence>
<organism evidence="10 11">
    <name type="scientific">Actinocrispum wychmicini</name>
    <dbReference type="NCBI Taxonomy" id="1213861"/>
    <lineage>
        <taxon>Bacteria</taxon>
        <taxon>Bacillati</taxon>
        <taxon>Actinomycetota</taxon>
        <taxon>Actinomycetes</taxon>
        <taxon>Pseudonocardiales</taxon>
        <taxon>Pseudonocardiaceae</taxon>
        <taxon>Actinocrispum</taxon>
    </lineage>
</organism>
<dbReference type="InterPro" id="IPR036640">
    <property type="entry name" value="ABC1_TM_sf"/>
</dbReference>
<dbReference type="SUPFAM" id="SSF90123">
    <property type="entry name" value="ABC transporter transmembrane region"/>
    <property type="match status" value="1"/>
</dbReference>
<evidence type="ECO:0000256" key="5">
    <source>
        <dbReference type="ARBA" id="ARBA00022989"/>
    </source>
</evidence>
<gene>
    <name evidence="10" type="ORF">EV192_102326</name>
</gene>
<dbReference type="GO" id="GO:0016887">
    <property type="term" value="F:ATP hydrolysis activity"/>
    <property type="evidence" value="ECO:0007669"/>
    <property type="project" value="InterPro"/>
</dbReference>
<evidence type="ECO:0000256" key="4">
    <source>
        <dbReference type="ARBA" id="ARBA00022840"/>
    </source>
</evidence>
<reference evidence="10 11" key="1">
    <citation type="submission" date="2019-03" db="EMBL/GenBank/DDBJ databases">
        <title>Genomic Encyclopedia of Type Strains, Phase IV (KMG-IV): sequencing the most valuable type-strain genomes for metagenomic binning, comparative biology and taxonomic classification.</title>
        <authorList>
            <person name="Goeker M."/>
        </authorList>
    </citation>
    <scope>NUCLEOTIDE SEQUENCE [LARGE SCALE GENOMIC DNA]</scope>
    <source>
        <strain evidence="10 11">DSM 45934</strain>
    </source>
</reference>
<keyword evidence="2 7" id="KW-0812">Transmembrane</keyword>
<keyword evidence="6 7" id="KW-0472">Membrane</keyword>
<dbReference type="InterPro" id="IPR011527">
    <property type="entry name" value="ABC1_TM_dom"/>
</dbReference>
<feature type="domain" description="ABC transporter" evidence="8">
    <location>
        <begin position="382"/>
        <end position="623"/>
    </location>
</feature>
<name>A0A4R2JY72_9PSEU</name>
<dbReference type="Gene3D" id="1.20.1560.10">
    <property type="entry name" value="ABC transporter type 1, transmembrane domain"/>
    <property type="match status" value="1"/>
</dbReference>
<sequence>MRPHGTGDDPLFGSGIRLTDGFAQHEGAAADLGFWTMLRRLPNLLRITLGLAWAAGRWTLPVAVGANLVAGAATALILVATNSALSVLLSAPPSKELLVAAVPSLVWVIAGGVLRSVLTSVGSAASGRLAPRVDRAAYVRLLERAVAVELAVMQDPTFNNDLAAARRGALAARQVTSNAIDLLEAIAGLLAAGGVLTVLHPTLLPMLLAVSLPSAWGAVRTARARFLSMKRWVELNRQLDMLATLLTQPSSAEEVRVHRTGGFLLANYRRLAGLAEAEQARLADAQARTTLFTDGVAGLAKVATYGVLGLLLVSGTVPLAVAGTVVLAIQTGTRHLARLVTSVNGLYEQGLFVQDWQRACERAEAEAMPVRRRRLNRPPAVITVSNLSFTYPNAKQPALTEVDMTLRTGEIVAFVGANGSGKTTLAKLLAGLYLPSGGVIRWDGMPTTEVDRQHLFDHVALVAQDFVQWPFTARVNVTIGRTTHPPDPTRLRHAAWFGRADEVVARLDHGWDTLLAREFWGGTALSGGQWQRMGLARAHYRNAPVVIFDEPTAALDPRAEVEVFDRVCGLAGAGRAVVLVTHRLASVRRADRVYVLDQGRIVEQGTHEQLMALDRTYAQLFRLQAEQHGLTR</sequence>
<dbReference type="SUPFAM" id="SSF52540">
    <property type="entry name" value="P-loop containing nucleoside triphosphate hydrolases"/>
    <property type="match status" value="1"/>
</dbReference>
<dbReference type="Gene3D" id="3.40.50.300">
    <property type="entry name" value="P-loop containing nucleotide triphosphate hydrolases"/>
    <property type="match status" value="1"/>
</dbReference>
<dbReference type="InterPro" id="IPR027417">
    <property type="entry name" value="P-loop_NTPase"/>
</dbReference>
<evidence type="ECO:0000256" key="7">
    <source>
        <dbReference type="SAM" id="Phobius"/>
    </source>
</evidence>